<comment type="caution">
    <text evidence="2">The sequence shown here is derived from an EMBL/GenBank/DDBJ whole genome shotgun (WGS) entry which is preliminary data.</text>
</comment>
<evidence type="ECO:0000313" key="2">
    <source>
        <dbReference type="EMBL" id="NKE44285.1"/>
    </source>
</evidence>
<organism evidence="2 3">
    <name type="scientific">Falsiroseomonas frigidaquae</name>
    <dbReference type="NCBI Taxonomy" id="487318"/>
    <lineage>
        <taxon>Bacteria</taxon>
        <taxon>Pseudomonadati</taxon>
        <taxon>Pseudomonadota</taxon>
        <taxon>Alphaproteobacteria</taxon>
        <taxon>Acetobacterales</taxon>
        <taxon>Roseomonadaceae</taxon>
        <taxon>Falsiroseomonas</taxon>
    </lineage>
</organism>
<evidence type="ECO:0000313" key="3">
    <source>
        <dbReference type="Proteomes" id="UP000765160"/>
    </source>
</evidence>
<feature type="region of interest" description="Disordered" evidence="1">
    <location>
        <begin position="104"/>
        <end position="129"/>
    </location>
</feature>
<proteinExistence type="predicted"/>
<keyword evidence="3" id="KW-1185">Reference proteome</keyword>
<protein>
    <submittedName>
        <fullName evidence="2">Uncharacterized protein</fullName>
    </submittedName>
</protein>
<evidence type="ECO:0000256" key="1">
    <source>
        <dbReference type="SAM" id="MobiDB-lite"/>
    </source>
</evidence>
<accession>A0ABX1EWE7</accession>
<sequence>MSDSSGAPQANPALSVAITPMRRTAEGIWESAERDGAQFYLVELVQNGGEDAEVVVECQDARSAALAARVVAATVAALGLADSNGDSTTVSAFDDETATLLAENPTPEVTAPAGEWVEEDAEEPGKPLQ</sequence>
<dbReference type="Proteomes" id="UP000765160">
    <property type="component" value="Unassembled WGS sequence"/>
</dbReference>
<dbReference type="RefSeq" id="WP_168048163.1">
    <property type="nucleotide sequence ID" value="NZ_JAATJR010000002.1"/>
</dbReference>
<name>A0ABX1EWE7_9PROT</name>
<gene>
    <name evidence="2" type="ORF">HB662_05815</name>
</gene>
<dbReference type="EMBL" id="JAAVTX010000002">
    <property type="protein sequence ID" value="NKE44285.1"/>
    <property type="molecule type" value="Genomic_DNA"/>
</dbReference>
<reference evidence="2 3" key="1">
    <citation type="submission" date="2020-03" db="EMBL/GenBank/DDBJ databases">
        <title>Roseomonas selenitidurans sp. nov. isolated from soil.</title>
        <authorList>
            <person name="Liu H."/>
        </authorList>
    </citation>
    <scope>NUCLEOTIDE SEQUENCE [LARGE SCALE GENOMIC DNA]</scope>
    <source>
        <strain evidence="2 3">JCM 15073</strain>
    </source>
</reference>